<keyword evidence="6" id="KW-1185">Reference proteome</keyword>
<dbReference type="PANTHER" id="PTHR44591:SF14">
    <property type="entry name" value="PROTEIN PILG"/>
    <property type="match status" value="1"/>
</dbReference>
<accession>A0A4V2X8T9</accession>
<keyword evidence="1 3" id="KW-0597">Phosphoprotein</keyword>
<dbReference type="InterPro" id="IPR017850">
    <property type="entry name" value="Alkaline_phosphatase_core_sf"/>
</dbReference>
<dbReference type="PANTHER" id="PTHR44591">
    <property type="entry name" value="STRESS RESPONSE REGULATOR PROTEIN 1"/>
    <property type="match status" value="1"/>
</dbReference>
<evidence type="ECO:0000256" key="1">
    <source>
        <dbReference type="ARBA" id="ARBA00022553"/>
    </source>
</evidence>
<evidence type="ECO:0000313" key="5">
    <source>
        <dbReference type="EMBL" id="TDB61155.1"/>
    </source>
</evidence>
<evidence type="ECO:0000256" key="3">
    <source>
        <dbReference type="PROSITE-ProRule" id="PRU00169"/>
    </source>
</evidence>
<keyword evidence="2" id="KW-0902">Two-component regulatory system</keyword>
<dbReference type="InterPro" id="IPR011006">
    <property type="entry name" value="CheY-like_superfamily"/>
</dbReference>
<dbReference type="AlphaFoldDB" id="A0A4V2X8T9"/>
<dbReference type="Gene3D" id="3.40.50.2300">
    <property type="match status" value="1"/>
</dbReference>
<proteinExistence type="predicted"/>
<dbReference type="Pfam" id="PF08665">
    <property type="entry name" value="PglZ"/>
    <property type="match status" value="1"/>
</dbReference>
<protein>
    <submittedName>
        <fullName evidence="5">PglZ domain-containing protein</fullName>
    </submittedName>
</protein>
<sequence>MQYNILWADDEIDLLKPHIMFLTNKGYNVTPVNSGSDALDKVETERFDIVFLDEMMPGMTGLETLAQIKQIHPSLPVVMITKSEEEHIMEDAIGSKIADYLIKPLNPNQILLSVKKILDNKRLVTEKTTLSYQQQFRNLAMQYQDRINHEEWAEIYKKLIYWELELETSQDQGMAEVFSMQKSDANANFAKFIEEEYEDWLNDPRADRPLLSHQLMKQKVFPHLKGSGESLFFLLIDNFRFDQWKMIQPILQEYFNIEEESTYYSILPTTTGYSRNAIFAGMMPSEIERKFPQWWVSDENTAEGEEGLNKHEHELLQKQLEWNRLPVKFSYNKILNTNQGKSLVDNFSNLLGNSLNVVVYNFVDMLSHARTDVQMIKELAPDEAAYRSITKSWFQHSPLLDLIRKIAEKKCRLILTTDHGMIRVQKPVKIIGYRETNTNLRYKHGKNLGFDDDHLLVCRKPERFFLPKPHVSTSYVFTKEDYFFAYPNNYNQYVNLYRDTFQHGGISMEEVIIPFIDLKAK</sequence>
<dbReference type="EMBL" id="SMJU01000015">
    <property type="protein sequence ID" value="TDB61155.1"/>
    <property type="molecule type" value="Genomic_DNA"/>
</dbReference>
<gene>
    <name evidence="5" type="ORF">EZE20_20025</name>
</gene>
<dbReference type="InterPro" id="IPR001789">
    <property type="entry name" value="Sig_transdc_resp-reg_receiver"/>
</dbReference>
<feature type="domain" description="Response regulatory" evidence="4">
    <location>
        <begin position="4"/>
        <end position="118"/>
    </location>
</feature>
<organism evidence="5 6">
    <name type="scientific">Arundinibacter roseus</name>
    <dbReference type="NCBI Taxonomy" id="2070510"/>
    <lineage>
        <taxon>Bacteria</taxon>
        <taxon>Pseudomonadati</taxon>
        <taxon>Bacteroidota</taxon>
        <taxon>Cytophagia</taxon>
        <taxon>Cytophagales</taxon>
        <taxon>Spirosomataceae</taxon>
        <taxon>Arundinibacter</taxon>
    </lineage>
</organism>
<evidence type="ECO:0000313" key="6">
    <source>
        <dbReference type="Proteomes" id="UP000295706"/>
    </source>
</evidence>
<dbReference type="OrthoDB" id="9813025at2"/>
<dbReference type="SUPFAM" id="SSF53649">
    <property type="entry name" value="Alkaline phosphatase-like"/>
    <property type="match status" value="1"/>
</dbReference>
<dbReference type="Pfam" id="PF00072">
    <property type="entry name" value="Response_reg"/>
    <property type="match status" value="1"/>
</dbReference>
<dbReference type="RefSeq" id="WP_132121051.1">
    <property type="nucleotide sequence ID" value="NZ_SMJU01000015.1"/>
</dbReference>
<dbReference type="SUPFAM" id="SSF52172">
    <property type="entry name" value="CheY-like"/>
    <property type="match status" value="1"/>
</dbReference>
<dbReference type="PROSITE" id="PS50110">
    <property type="entry name" value="RESPONSE_REGULATORY"/>
    <property type="match status" value="1"/>
</dbReference>
<reference evidence="5 6" key="1">
    <citation type="submission" date="2019-02" db="EMBL/GenBank/DDBJ databases">
        <title>Arundinibacter roseus gen. nov., sp. nov., a new member of the family Cytophagaceae.</title>
        <authorList>
            <person name="Szuroczki S."/>
            <person name="Khayer B."/>
            <person name="Sproer C."/>
            <person name="Toumi M."/>
            <person name="Szabo A."/>
            <person name="Felfoldi T."/>
            <person name="Schumann P."/>
            <person name="Toth E."/>
        </authorList>
    </citation>
    <scope>NUCLEOTIDE SEQUENCE [LARGE SCALE GENOMIC DNA]</scope>
    <source>
        <strain evidence="5 6">DMA-k-7a</strain>
    </source>
</reference>
<feature type="modified residue" description="4-aspartylphosphate" evidence="3">
    <location>
        <position position="53"/>
    </location>
</feature>
<evidence type="ECO:0000259" key="4">
    <source>
        <dbReference type="PROSITE" id="PS50110"/>
    </source>
</evidence>
<dbReference type="GO" id="GO:0000160">
    <property type="term" value="P:phosphorelay signal transduction system"/>
    <property type="evidence" value="ECO:0007669"/>
    <property type="project" value="UniProtKB-KW"/>
</dbReference>
<evidence type="ECO:0000256" key="2">
    <source>
        <dbReference type="ARBA" id="ARBA00023012"/>
    </source>
</evidence>
<dbReference type="InterPro" id="IPR050595">
    <property type="entry name" value="Bact_response_regulator"/>
</dbReference>
<dbReference type="Proteomes" id="UP000295706">
    <property type="component" value="Unassembled WGS sequence"/>
</dbReference>
<comment type="caution">
    <text evidence="5">The sequence shown here is derived from an EMBL/GenBank/DDBJ whole genome shotgun (WGS) entry which is preliminary data.</text>
</comment>
<dbReference type="CDD" id="cd00156">
    <property type="entry name" value="REC"/>
    <property type="match status" value="1"/>
</dbReference>
<name>A0A4V2X8T9_9BACT</name>
<dbReference type="SMART" id="SM00448">
    <property type="entry name" value="REC"/>
    <property type="match status" value="1"/>
</dbReference>